<sequence>MKISYFAKTLEGAAAGEGDTGGPQMVEVDYHPAGEHRFSWDERPLIVEMGNGVNGRAQRGDEGLRHLTLYADPYARGQVELLLGGVLMRNTLR</sequence>
<dbReference type="Proteomes" id="UP000229916">
    <property type="component" value="Unassembled WGS sequence"/>
</dbReference>
<evidence type="ECO:0000313" key="1">
    <source>
        <dbReference type="EMBL" id="PIU69307.1"/>
    </source>
</evidence>
<comment type="caution">
    <text evidence="1">The sequence shown here is derived from an EMBL/GenBank/DDBJ whole genome shotgun (WGS) entry which is preliminary data.</text>
</comment>
<protein>
    <submittedName>
        <fullName evidence="1">Uncharacterized protein</fullName>
    </submittedName>
</protein>
<name>A0A2M7APK9_UNCKA</name>
<gene>
    <name evidence="1" type="ORF">COS81_00495</name>
</gene>
<reference evidence="2" key="1">
    <citation type="submission" date="2017-09" db="EMBL/GenBank/DDBJ databases">
        <title>Depth-based differentiation of microbial function through sediment-hosted aquifers and enrichment of novel symbionts in the deep terrestrial subsurface.</title>
        <authorList>
            <person name="Probst A.J."/>
            <person name="Ladd B."/>
            <person name="Jarett J.K."/>
            <person name="Geller-Mcgrath D.E."/>
            <person name="Sieber C.M.K."/>
            <person name="Emerson J.B."/>
            <person name="Anantharaman K."/>
            <person name="Thomas B.C."/>
            <person name="Malmstrom R."/>
            <person name="Stieglmeier M."/>
            <person name="Klingl A."/>
            <person name="Woyke T."/>
            <person name="Ryan C.M."/>
            <person name="Banfield J.F."/>
        </authorList>
    </citation>
    <scope>NUCLEOTIDE SEQUENCE [LARGE SCALE GENOMIC DNA]</scope>
</reference>
<organism evidence="1 2">
    <name type="scientific">candidate division WWE3 bacterium CG06_land_8_20_14_3_00_42_16</name>
    <dbReference type="NCBI Taxonomy" id="1975083"/>
    <lineage>
        <taxon>Bacteria</taxon>
        <taxon>Katanobacteria</taxon>
    </lineage>
</organism>
<evidence type="ECO:0000313" key="2">
    <source>
        <dbReference type="Proteomes" id="UP000229916"/>
    </source>
</evidence>
<proteinExistence type="predicted"/>
<accession>A0A2M7APK9</accession>
<dbReference type="EMBL" id="PEWD01000008">
    <property type="protein sequence ID" value="PIU69307.1"/>
    <property type="molecule type" value="Genomic_DNA"/>
</dbReference>
<dbReference type="AlphaFoldDB" id="A0A2M7APK9"/>